<comment type="cofactor">
    <cofactor evidence="5">
        <name>Mg(2+)</name>
        <dbReference type="ChEBI" id="CHEBI:18420"/>
    </cofactor>
</comment>
<evidence type="ECO:0000313" key="7">
    <source>
        <dbReference type="Proteomes" id="UP000528286"/>
    </source>
</evidence>
<dbReference type="EC" id="6.3.3.2" evidence="5"/>
<dbReference type="Proteomes" id="UP000528286">
    <property type="component" value="Unassembled WGS sequence"/>
</dbReference>
<dbReference type="Pfam" id="PF01812">
    <property type="entry name" value="5-FTHF_cyc-lig"/>
    <property type="match status" value="1"/>
</dbReference>
<dbReference type="GO" id="GO:0030272">
    <property type="term" value="F:5-formyltetrahydrofolate cyclo-ligase activity"/>
    <property type="evidence" value="ECO:0007669"/>
    <property type="project" value="UniProtKB-EC"/>
</dbReference>
<evidence type="ECO:0000256" key="3">
    <source>
        <dbReference type="ARBA" id="ARBA00022840"/>
    </source>
</evidence>
<evidence type="ECO:0000256" key="4">
    <source>
        <dbReference type="PIRSR" id="PIRSR006806-1"/>
    </source>
</evidence>
<dbReference type="AlphaFoldDB" id="A0A7W6J1P1"/>
<comment type="catalytic activity">
    <reaction evidence="5">
        <text>(6S)-5-formyl-5,6,7,8-tetrahydrofolate + ATP = (6R)-5,10-methenyltetrahydrofolate + ADP + phosphate</text>
        <dbReference type="Rhea" id="RHEA:10488"/>
        <dbReference type="ChEBI" id="CHEBI:30616"/>
        <dbReference type="ChEBI" id="CHEBI:43474"/>
        <dbReference type="ChEBI" id="CHEBI:57455"/>
        <dbReference type="ChEBI" id="CHEBI:57457"/>
        <dbReference type="ChEBI" id="CHEBI:456216"/>
        <dbReference type="EC" id="6.3.3.2"/>
    </reaction>
</comment>
<dbReference type="PIRSF" id="PIRSF006806">
    <property type="entry name" value="FTHF_cligase"/>
    <property type="match status" value="1"/>
</dbReference>
<dbReference type="RefSeq" id="WP_183364344.1">
    <property type="nucleotide sequence ID" value="NZ_JACIEZ010000001.1"/>
</dbReference>
<keyword evidence="3 5" id="KW-0067">ATP-binding</keyword>
<feature type="binding site" evidence="4">
    <location>
        <position position="67"/>
    </location>
    <ligand>
        <name>substrate</name>
    </ligand>
</feature>
<accession>A0A7W6J1P1</accession>
<comment type="caution">
    <text evidence="6">The sequence shown here is derived from an EMBL/GenBank/DDBJ whole genome shotgun (WGS) entry which is preliminary data.</text>
</comment>
<proteinExistence type="inferred from homology"/>
<dbReference type="PANTHER" id="PTHR23407:SF1">
    <property type="entry name" value="5-FORMYLTETRAHYDROFOLATE CYCLO-LIGASE"/>
    <property type="match status" value="1"/>
</dbReference>
<sequence>MNDVPTMDRYAIMAWRKAERERLIAARLALPAEARGAASARIAALLEEAIGLRPGLKASFYWPFRGEPDLRPLIARLVEAGGTALLPVVIAKGQPLVFRPWAPGAPLVKGVWNIPVPDTEETAIPDVTIAPLVGFDGANYRLGYGGGFFDRTLATLSPRPRVIGIGYGLQRIPTIHPLPHDIPMDEIVVV</sequence>
<dbReference type="NCBIfam" id="TIGR02727">
    <property type="entry name" value="MTHFS_bact"/>
    <property type="match status" value="1"/>
</dbReference>
<keyword evidence="2 5" id="KW-0547">Nucleotide-binding</keyword>
<keyword evidence="5" id="KW-0479">Metal-binding</keyword>
<dbReference type="SUPFAM" id="SSF100950">
    <property type="entry name" value="NagB/RpiA/CoA transferase-like"/>
    <property type="match status" value="1"/>
</dbReference>
<comment type="similarity">
    <text evidence="1 5">Belongs to the 5-formyltetrahydrofolate cyclo-ligase family.</text>
</comment>
<dbReference type="GO" id="GO:0009396">
    <property type="term" value="P:folic acid-containing compound biosynthetic process"/>
    <property type="evidence" value="ECO:0007669"/>
    <property type="project" value="TreeGrafter"/>
</dbReference>
<dbReference type="InterPro" id="IPR002698">
    <property type="entry name" value="FTHF_cligase"/>
</dbReference>
<dbReference type="InterPro" id="IPR024185">
    <property type="entry name" value="FTHF_cligase-like_sf"/>
</dbReference>
<dbReference type="GO" id="GO:0035999">
    <property type="term" value="P:tetrahydrofolate interconversion"/>
    <property type="evidence" value="ECO:0007669"/>
    <property type="project" value="TreeGrafter"/>
</dbReference>
<dbReference type="Gene3D" id="3.40.50.10420">
    <property type="entry name" value="NagB/RpiA/CoA transferase-like"/>
    <property type="match status" value="1"/>
</dbReference>
<evidence type="ECO:0000256" key="5">
    <source>
        <dbReference type="RuleBase" id="RU361279"/>
    </source>
</evidence>
<dbReference type="GO" id="GO:0046872">
    <property type="term" value="F:metal ion binding"/>
    <property type="evidence" value="ECO:0007669"/>
    <property type="project" value="UniProtKB-KW"/>
</dbReference>
<dbReference type="EMBL" id="JACIEZ010000001">
    <property type="protein sequence ID" value="MBB4063150.1"/>
    <property type="molecule type" value="Genomic_DNA"/>
</dbReference>
<organism evidence="6 7">
    <name type="scientific">Gellertiella hungarica</name>
    <dbReference type="NCBI Taxonomy" id="1572859"/>
    <lineage>
        <taxon>Bacteria</taxon>
        <taxon>Pseudomonadati</taxon>
        <taxon>Pseudomonadota</taxon>
        <taxon>Alphaproteobacteria</taxon>
        <taxon>Hyphomicrobiales</taxon>
        <taxon>Rhizobiaceae</taxon>
        <taxon>Gellertiella</taxon>
    </lineage>
</organism>
<evidence type="ECO:0000256" key="2">
    <source>
        <dbReference type="ARBA" id="ARBA00022741"/>
    </source>
</evidence>
<keyword evidence="5" id="KW-0460">Magnesium</keyword>
<keyword evidence="7" id="KW-1185">Reference proteome</keyword>
<dbReference type="InterPro" id="IPR037171">
    <property type="entry name" value="NagB/RpiA_transferase-like"/>
</dbReference>
<dbReference type="GO" id="GO:0005524">
    <property type="term" value="F:ATP binding"/>
    <property type="evidence" value="ECO:0007669"/>
    <property type="project" value="UniProtKB-KW"/>
</dbReference>
<dbReference type="PANTHER" id="PTHR23407">
    <property type="entry name" value="ATPASE INHIBITOR/5-FORMYLTETRAHYDROFOLATE CYCLO-LIGASE"/>
    <property type="match status" value="1"/>
</dbReference>
<protein>
    <recommendedName>
        <fullName evidence="5">5-formyltetrahydrofolate cyclo-ligase</fullName>
        <ecNumber evidence="5">6.3.3.2</ecNumber>
    </recommendedName>
</protein>
<evidence type="ECO:0000313" key="6">
    <source>
        <dbReference type="EMBL" id="MBB4063150.1"/>
    </source>
</evidence>
<reference evidence="6 7" key="1">
    <citation type="submission" date="2020-08" db="EMBL/GenBank/DDBJ databases">
        <title>Genomic Encyclopedia of Type Strains, Phase IV (KMG-IV): sequencing the most valuable type-strain genomes for metagenomic binning, comparative biology and taxonomic classification.</title>
        <authorList>
            <person name="Goeker M."/>
        </authorList>
    </citation>
    <scope>NUCLEOTIDE SEQUENCE [LARGE SCALE GENOMIC DNA]</scope>
    <source>
        <strain evidence="6 7">DSM 29853</strain>
    </source>
</reference>
<evidence type="ECO:0000256" key="1">
    <source>
        <dbReference type="ARBA" id="ARBA00010638"/>
    </source>
</evidence>
<gene>
    <name evidence="6" type="ORF">GGR23_000311</name>
</gene>
<name>A0A7W6J1P1_9HYPH</name>